<organism evidence="7 8">
    <name type="scientific">Hypsizygus marmoreus</name>
    <name type="common">White beech mushroom</name>
    <name type="synonym">Agaricus marmoreus</name>
    <dbReference type="NCBI Taxonomy" id="39966"/>
    <lineage>
        <taxon>Eukaryota</taxon>
        <taxon>Fungi</taxon>
        <taxon>Dikarya</taxon>
        <taxon>Basidiomycota</taxon>
        <taxon>Agaricomycotina</taxon>
        <taxon>Agaricomycetes</taxon>
        <taxon>Agaricomycetidae</taxon>
        <taxon>Agaricales</taxon>
        <taxon>Tricholomatineae</taxon>
        <taxon>Lyophyllaceae</taxon>
        <taxon>Hypsizygus</taxon>
    </lineage>
</organism>
<dbReference type="GO" id="GO:0097193">
    <property type="term" value="P:intrinsic apoptotic signaling pathway"/>
    <property type="evidence" value="ECO:0007669"/>
    <property type="project" value="InterPro"/>
</dbReference>
<sequence>MLVSIRPPPSLLSSVRLIHASSRTCNLIAPPDPVSHMRPIIYSDAPPPAPPSFIRHPYSLTEFYTSPKKRGDSELQFKLLRQSIDEFHQNFWFDSNTRFEAAKQAVLAGLPPSATPADKENALSQFYKHWYMQESAHTGEYTTEWRRRNITLLKLAARVEYEKIATRCSELFSFKRSSQ</sequence>
<protein>
    <recommendedName>
        <fullName evidence="9">Apoptogenic protein 1, mitochondrial</fullName>
    </recommendedName>
</protein>
<evidence type="ECO:0008006" key="9">
    <source>
        <dbReference type="Google" id="ProtNLM"/>
    </source>
</evidence>
<keyword evidence="6" id="KW-0472">Membrane</keyword>
<gene>
    <name evidence="7" type="ORF">Hypma_011645</name>
</gene>
<evidence type="ECO:0000256" key="2">
    <source>
        <dbReference type="ARBA" id="ARBA00005453"/>
    </source>
</evidence>
<proteinExistence type="inferred from homology"/>
<dbReference type="GO" id="GO:0005743">
    <property type="term" value="C:mitochondrial inner membrane"/>
    <property type="evidence" value="ECO:0007669"/>
    <property type="project" value="UniProtKB-SubCell"/>
</dbReference>
<evidence type="ECO:0000313" key="8">
    <source>
        <dbReference type="Proteomes" id="UP000076154"/>
    </source>
</evidence>
<dbReference type="InParanoid" id="A0A369JP08"/>
<dbReference type="EMBL" id="LUEZ02000055">
    <property type="protein sequence ID" value="RDB21413.1"/>
    <property type="molecule type" value="Genomic_DNA"/>
</dbReference>
<dbReference type="PANTHER" id="PTHR31107">
    <property type="entry name" value="APOPTOGENIC PROTEIN 1, MITOCHONDRIAL"/>
    <property type="match status" value="1"/>
</dbReference>
<dbReference type="InterPro" id="IPR018796">
    <property type="entry name" value="COA8"/>
</dbReference>
<evidence type="ECO:0000256" key="4">
    <source>
        <dbReference type="ARBA" id="ARBA00022946"/>
    </source>
</evidence>
<keyword evidence="8" id="KW-1185">Reference proteome</keyword>
<evidence type="ECO:0000256" key="6">
    <source>
        <dbReference type="ARBA" id="ARBA00023136"/>
    </source>
</evidence>
<name>A0A369JP08_HYPMA</name>
<comment type="similarity">
    <text evidence="2">Belongs to the COA8 family.</text>
</comment>
<keyword evidence="4" id="KW-0809">Transit peptide</keyword>
<evidence type="ECO:0000313" key="7">
    <source>
        <dbReference type="EMBL" id="RDB21413.1"/>
    </source>
</evidence>
<dbReference type="Proteomes" id="UP000076154">
    <property type="component" value="Unassembled WGS sequence"/>
</dbReference>
<keyword evidence="3" id="KW-0999">Mitochondrion inner membrane</keyword>
<comment type="caution">
    <text evidence="7">The sequence shown here is derived from an EMBL/GenBank/DDBJ whole genome shotgun (WGS) entry which is preliminary data.</text>
</comment>
<dbReference type="Pfam" id="PF10231">
    <property type="entry name" value="COA8"/>
    <property type="match status" value="1"/>
</dbReference>
<accession>A0A369JP08</accession>
<dbReference type="OrthoDB" id="6246201at2759"/>
<dbReference type="PANTHER" id="PTHR31107:SF2">
    <property type="entry name" value="CYTOCHROME C OXIDASE ASSEMBLY FACTOR 8"/>
    <property type="match status" value="1"/>
</dbReference>
<comment type="subcellular location">
    <subcellularLocation>
        <location evidence="1">Mitochondrion inner membrane</location>
        <topology evidence="1">Peripheral membrane protein</topology>
        <orientation evidence="1">Matrix side</orientation>
    </subcellularLocation>
</comment>
<evidence type="ECO:0000256" key="3">
    <source>
        <dbReference type="ARBA" id="ARBA00022792"/>
    </source>
</evidence>
<keyword evidence="5" id="KW-0496">Mitochondrion</keyword>
<dbReference type="AlphaFoldDB" id="A0A369JP08"/>
<reference evidence="7" key="1">
    <citation type="submission" date="2018-04" db="EMBL/GenBank/DDBJ databases">
        <title>Whole genome sequencing of Hypsizygus marmoreus.</title>
        <authorList>
            <person name="Choi I.-G."/>
            <person name="Min B."/>
            <person name="Kim J.-G."/>
            <person name="Kim S."/>
            <person name="Oh Y.-L."/>
            <person name="Kong W.-S."/>
            <person name="Park H."/>
            <person name="Jeong J."/>
            <person name="Song E.-S."/>
        </authorList>
    </citation>
    <scope>NUCLEOTIDE SEQUENCE [LARGE SCALE GENOMIC DNA]</scope>
    <source>
        <strain evidence="7">51987-8</strain>
    </source>
</reference>
<evidence type="ECO:0000256" key="5">
    <source>
        <dbReference type="ARBA" id="ARBA00023128"/>
    </source>
</evidence>
<evidence type="ECO:0000256" key="1">
    <source>
        <dbReference type="ARBA" id="ARBA00004443"/>
    </source>
</evidence>